<evidence type="ECO:0000256" key="3">
    <source>
        <dbReference type="ARBA" id="ARBA00022692"/>
    </source>
</evidence>
<dbReference type="GO" id="GO:0043190">
    <property type="term" value="C:ATP-binding cassette (ABC) transporter complex"/>
    <property type="evidence" value="ECO:0007669"/>
    <property type="project" value="InterPro"/>
</dbReference>
<evidence type="ECO:0000256" key="5">
    <source>
        <dbReference type="ARBA" id="ARBA00023136"/>
    </source>
</evidence>
<organism evidence="8">
    <name type="scientific">Acidithiobacillus sulfuriphilus</name>
    <dbReference type="NCBI Taxonomy" id="1867749"/>
    <lineage>
        <taxon>Bacteria</taxon>
        <taxon>Pseudomonadati</taxon>
        <taxon>Pseudomonadota</taxon>
        <taxon>Acidithiobacillia</taxon>
        <taxon>Acidithiobacillales</taxon>
        <taxon>Acidithiobacillaceae</taxon>
        <taxon>Acidithiobacillus</taxon>
    </lineage>
</organism>
<evidence type="ECO:0000256" key="6">
    <source>
        <dbReference type="RuleBase" id="RU003943"/>
    </source>
</evidence>
<feature type="transmembrane region" description="Helical" evidence="7">
    <location>
        <begin position="38"/>
        <end position="57"/>
    </location>
</feature>
<dbReference type="Pfam" id="PF00950">
    <property type="entry name" value="ABC-3"/>
    <property type="match status" value="1"/>
</dbReference>
<dbReference type="Gene3D" id="1.10.3470.10">
    <property type="entry name" value="ABC transporter involved in vitamin B12 uptake, BtuC"/>
    <property type="match status" value="1"/>
</dbReference>
<comment type="caution">
    <text evidence="8">The sequence shown here is derived from an EMBL/GenBank/DDBJ whole genome shotgun (WGS) entry which is preliminary data.</text>
</comment>
<accession>A0A3M8QPP5</accession>
<feature type="transmembrane region" description="Helical" evidence="7">
    <location>
        <begin position="12"/>
        <end position="32"/>
    </location>
</feature>
<dbReference type="AlphaFoldDB" id="A0A3M8QPP5"/>
<feature type="transmembrane region" description="Helical" evidence="7">
    <location>
        <begin position="62"/>
        <end position="80"/>
    </location>
</feature>
<dbReference type="SUPFAM" id="SSF81345">
    <property type="entry name" value="ABC transporter involved in vitamin B12 uptake, BtuC"/>
    <property type="match status" value="1"/>
</dbReference>
<keyword evidence="5 7" id="KW-0472">Membrane</keyword>
<reference evidence="8" key="1">
    <citation type="submission" date="2018-10" db="EMBL/GenBank/DDBJ databases">
        <title>Acidithiobacillus sulfuriphilus sp. nov.: an extremely acidophilic sulfur-oxidizing chemolithotroph isolated from a neutral pH environment.</title>
        <authorList>
            <person name="Falagan C."/>
            <person name="Moya-Beltran A."/>
            <person name="Quatrini R."/>
            <person name="Johnson D.B."/>
        </authorList>
    </citation>
    <scope>NUCLEOTIDE SEQUENCE [LARGE SCALE GENOMIC DNA]</scope>
    <source>
        <strain evidence="8">CJ-2</strain>
    </source>
</reference>
<feature type="transmembrane region" description="Helical" evidence="7">
    <location>
        <begin position="245"/>
        <end position="264"/>
    </location>
</feature>
<dbReference type="OrthoDB" id="2375762at2"/>
<feature type="transmembrane region" description="Helical" evidence="7">
    <location>
        <begin position="131"/>
        <end position="155"/>
    </location>
</feature>
<feature type="transmembrane region" description="Helical" evidence="7">
    <location>
        <begin position="92"/>
        <end position="110"/>
    </location>
</feature>
<dbReference type="PANTHER" id="PTHR30477:SF0">
    <property type="entry name" value="METAL TRANSPORT SYSTEM MEMBRANE PROTEIN TM_0125-RELATED"/>
    <property type="match status" value="1"/>
</dbReference>
<dbReference type="PANTHER" id="PTHR30477">
    <property type="entry name" value="ABC-TRANSPORTER METAL-BINDING PROTEIN"/>
    <property type="match status" value="1"/>
</dbReference>
<name>A0A3M8QPP5_9PROT</name>
<sequence>MIMGLEYAFMRHALAAGTAIAVVSAAVGYFVTLRRQAFAAHALSHVGFAGAAGAILLSLDPYVGLFVITFLAALGLAWSGHRLSERDVGVGMILMFSLGLGVLFLNLYTANAQAAMSILFGSIVGVTTGQAWLSVGVAIGALVLLAAMVRPLLYMSLNEEAAAGRGVPVKWLNTLFLGLLAITVAIAVPIIGALLIFALLVGPPAAAQLLSKNVLAGILTAVALGVGETWAGIGCAYYIGYPASTWIASLSFLVYLGTTAIGSWRERGSKDSTAAMAAGPAGKGF</sequence>
<dbReference type="InterPro" id="IPR037294">
    <property type="entry name" value="ABC_BtuC-like"/>
</dbReference>
<comment type="similarity">
    <text evidence="2 6">Belongs to the ABC-3 integral membrane protein family.</text>
</comment>
<gene>
    <name evidence="8" type="ORF">EC580_12885</name>
</gene>
<keyword evidence="6" id="KW-0813">Transport</keyword>
<evidence type="ECO:0000256" key="2">
    <source>
        <dbReference type="ARBA" id="ARBA00008034"/>
    </source>
</evidence>
<evidence type="ECO:0000256" key="4">
    <source>
        <dbReference type="ARBA" id="ARBA00022989"/>
    </source>
</evidence>
<keyword evidence="3 6" id="KW-0812">Transmembrane</keyword>
<evidence type="ECO:0000313" key="8">
    <source>
        <dbReference type="EMBL" id="RNF58239.1"/>
    </source>
</evidence>
<dbReference type="GO" id="GO:0055085">
    <property type="term" value="P:transmembrane transport"/>
    <property type="evidence" value="ECO:0007669"/>
    <property type="project" value="InterPro"/>
</dbReference>
<feature type="transmembrane region" description="Helical" evidence="7">
    <location>
        <begin position="214"/>
        <end position="239"/>
    </location>
</feature>
<keyword evidence="4 7" id="KW-1133">Transmembrane helix</keyword>
<dbReference type="EMBL" id="RIZI01000191">
    <property type="protein sequence ID" value="RNF58239.1"/>
    <property type="molecule type" value="Genomic_DNA"/>
</dbReference>
<dbReference type="GO" id="GO:0010043">
    <property type="term" value="P:response to zinc ion"/>
    <property type="evidence" value="ECO:0007669"/>
    <property type="project" value="TreeGrafter"/>
</dbReference>
<evidence type="ECO:0000256" key="1">
    <source>
        <dbReference type="ARBA" id="ARBA00004141"/>
    </source>
</evidence>
<dbReference type="InterPro" id="IPR001626">
    <property type="entry name" value="ABC_TroCD"/>
</dbReference>
<evidence type="ECO:0000256" key="7">
    <source>
        <dbReference type="SAM" id="Phobius"/>
    </source>
</evidence>
<proteinExistence type="inferred from homology"/>
<dbReference type="RefSeq" id="WP_123105692.1">
    <property type="nucleotide sequence ID" value="NZ_CP127527.1"/>
</dbReference>
<comment type="subcellular location">
    <subcellularLocation>
        <location evidence="6">Cell membrane</location>
        <topology evidence="6">Multi-pass membrane protein</topology>
    </subcellularLocation>
    <subcellularLocation>
        <location evidence="1">Membrane</location>
        <topology evidence="1">Multi-pass membrane protein</topology>
    </subcellularLocation>
</comment>
<feature type="transmembrane region" description="Helical" evidence="7">
    <location>
        <begin position="175"/>
        <end position="202"/>
    </location>
</feature>
<protein>
    <submittedName>
        <fullName evidence="8">Metal ABC transporter permease</fullName>
    </submittedName>
</protein>